<keyword evidence="5" id="KW-1185">Reference proteome</keyword>
<evidence type="ECO:0000259" key="3">
    <source>
        <dbReference type="Pfam" id="PF16472"/>
    </source>
</evidence>
<feature type="compositionally biased region" description="Basic and acidic residues" evidence="1">
    <location>
        <begin position="58"/>
        <end position="71"/>
    </location>
</feature>
<dbReference type="SUPFAM" id="SSF69304">
    <property type="entry name" value="Tricorn protease N-terminal domain"/>
    <property type="match status" value="1"/>
</dbReference>
<proteinExistence type="predicted"/>
<dbReference type="RefSeq" id="WP_283229643.1">
    <property type="nucleotide sequence ID" value="NZ_JASGBQ010000001.1"/>
</dbReference>
<keyword evidence="2" id="KW-1133">Transmembrane helix</keyword>
<evidence type="ECO:0000256" key="1">
    <source>
        <dbReference type="SAM" id="MobiDB-lite"/>
    </source>
</evidence>
<feature type="compositionally biased region" description="Acidic residues" evidence="1">
    <location>
        <begin position="72"/>
        <end position="83"/>
    </location>
</feature>
<sequence length="409" mass="46217">MEKNIKILLSAAVSAAALFMIAGGLIWHEAPASGKQQTGIKYGTGTVLPETLQEAEPGETRTDISENRTEEQADTDDSGEDEERIQNDTSAGQWMMSNAVEQNGYLFYYNWSEDSIIRMDLSSGEQKTLIAPDEERQPCSAMLATEQYLYVEINYPALIVIEQYTFDGERIGRLVKSGASWAIYEEGYLYYSVGSAKDKNLYRVRTEAGSEPELINDYVEDGIFQIHGEKIYYVGEGTKFSRMEKDGSGQEILDSDGGYYANWDFEYGDFNDGCLYYTDTPDYQYYKWDMKTGMKEPVSLHTPDLGYTAAGGFFIGDTMVHYIYDNQNGIWGYDPKTGEDRCIVAESAEEGRNEEIKLLRIPGATRIYYTWSVYDNVNIKWDDYLCAVDLDGTEPVSYGNIFIIGVTND</sequence>
<dbReference type="EMBL" id="JASGBQ010000001">
    <property type="protein sequence ID" value="MDI9241141.1"/>
    <property type="molecule type" value="Genomic_DNA"/>
</dbReference>
<keyword evidence="2" id="KW-0812">Transmembrane</keyword>
<protein>
    <submittedName>
        <fullName evidence="4">DUF5050 domain-containing protein</fullName>
    </submittedName>
</protein>
<name>A0AAP4B780_9FIRM</name>
<accession>A0AAP4B780</accession>
<feature type="domain" description="Prolow-density lipoprotein receptor-related protein 1-like beta-propeller" evidence="3">
    <location>
        <begin position="102"/>
        <end position="263"/>
    </location>
</feature>
<gene>
    <name evidence="4" type="ORF">QJ036_01440</name>
</gene>
<reference evidence="4 5" key="1">
    <citation type="submission" date="2023-05" db="EMBL/GenBank/DDBJ databases">
        <title>[ruminococcus] sp. nov., isolated from a pig farm feces dump.</title>
        <authorList>
            <person name="Chang Y.-H."/>
        </authorList>
    </citation>
    <scope>NUCLEOTIDE SEQUENCE [LARGE SCALE GENOMIC DNA]</scope>
    <source>
        <strain evidence="4 5">YH-rum2234</strain>
    </source>
</reference>
<comment type="caution">
    <text evidence="4">The sequence shown here is derived from an EMBL/GenBank/DDBJ whole genome shotgun (WGS) entry which is preliminary data.</text>
</comment>
<organism evidence="4 5">
    <name type="scientific">Fusibacillus kribbianus</name>
    <dbReference type="NCBI Taxonomy" id="3044208"/>
    <lineage>
        <taxon>Bacteria</taxon>
        <taxon>Bacillati</taxon>
        <taxon>Bacillota</taxon>
        <taxon>Clostridia</taxon>
        <taxon>Lachnospirales</taxon>
        <taxon>Lachnospiraceae</taxon>
        <taxon>Fusibacillus</taxon>
    </lineage>
</organism>
<dbReference type="Pfam" id="PF16472">
    <property type="entry name" value="DUF5050"/>
    <property type="match status" value="1"/>
</dbReference>
<dbReference type="AlphaFoldDB" id="A0AAP4B780"/>
<dbReference type="Proteomes" id="UP001300383">
    <property type="component" value="Unassembled WGS sequence"/>
</dbReference>
<feature type="transmembrane region" description="Helical" evidence="2">
    <location>
        <begin position="7"/>
        <end position="27"/>
    </location>
</feature>
<evidence type="ECO:0000256" key="2">
    <source>
        <dbReference type="SAM" id="Phobius"/>
    </source>
</evidence>
<keyword evidence="2" id="KW-0472">Membrane</keyword>
<evidence type="ECO:0000313" key="5">
    <source>
        <dbReference type="Proteomes" id="UP001300383"/>
    </source>
</evidence>
<feature type="region of interest" description="Disordered" evidence="1">
    <location>
        <begin position="48"/>
        <end position="93"/>
    </location>
</feature>
<dbReference type="InterPro" id="IPR032485">
    <property type="entry name" value="LRP1-like_beta_prop"/>
</dbReference>
<evidence type="ECO:0000313" key="4">
    <source>
        <dbReference type="EMBL" id="MDI9241141.1"/>
    </source>
</evidence>